<evidence type="ECO:0000313" key="1">
    <source>
        <dbReference type="EMBL" id="GAG48764.1"/>
    </source>
</evidence>
<gene>
    <name evidence="1" type="ORF">S01H1_78862</name>
</gene>
<protein>
    <submittedName>
        <fullName evidence="1">Uncharacterized protein</fullName>
    </submittedName>
</protein>
<sequence>MTKIEFAEPIEVKSSENYLLIIRDANDVYHYWLPDGTYDGYDRPCKQK</sequence>
<accession>X0XZ54</accession>
<name>X0XZ54_9ZZZZ</name>
<comment type="caution">
    <text evidence="1">The sequence shown here is derived from an EMBL/GenBank/DDBJ whole genome shotgun (WGS) entry which is preliminary data.</text>
</comment>
<reference evidence="1" key="1">
    <citation type="journal article" date="2014" name="Front. Microbiol.">
        <title>High frequency of phylogenetically diverse reductive dehalogenase-homologous genes in deep subseafloor sedimentary metagenomes.</title>
        <authorList>
            <person name="Kawai M."/>
            <person name="Futagami T."/>
            <person name="Toyoda A."/>
            <person name="Takaki Y."/>
            <person name="Nishi S."/>
            <person name="Hori S."/>
            <person name="Arai W."/>
            <person name="Tsubouchi T."/>
            <person name="Morono Y."/>
            <person name="Uchiyama I."/>
            <person name="Ito T."/>
            <person name="Fujiyama A."/>
            <person name="Inagaki F."/>
            <person name="Takami H."/>
        </authorList>
    </citation>
    <scope>NUCLEOTIDE SEQUENCE</scope>
    <source>
        <strain evidence="1">Expedition CK06-06</strain>
    </source>
</reference>
<dbReference type="EMBL" id="BARS01053108">
    <property type="protein sequence ID" value="GAG48764.1"/>
    <property type="molecule type" value="Genomic_DNA"/>
</dbReference>
<proteinExistence type="predicted"/>
<organism evidence="1">
    <name type="scientific">marine sediment metagenome</name>
    <dbReference type="NCBI Taxonomy" id="412755"/>
    <lineage>
        <taxon>unclassified sequences</taxon>
        <taxon>metagenomes</taxon>
        <taxon>ecological metagenomes</taxon>
    </lineage>
</organism>
<dbReference type="AlphaFoldDB" id="X0XZ54"/>